<dbReference type="EMBL" id="MU865927">
    <property type="protein sequence ID" value="KAK4451653.1"/>
    <property type="molecule type" value="Genomic_DNA"/>
</dbReference>
<evidence type="ECO:0000256" key="2">
    <source>
        <dbReference type="SAM" id="MobiDB-lite"/>
    </source>
</evidence>
<gene>
    <name evidence="3" type="ORF">QBC34DRAFT_400370</name>
</gene>
<proteinExistence type="inferred from homology"/>
<keyword evidence="3" id="KW-0648">Protein biosynthesis</keyword>
<feature type="region of interest" description="Disordered" evidence="2">
    <location>
        <begin position="1"/>
        <end position="57"/>
    </location>
</feature>
<dbReference type="GO" id="GO:0005634">
    <property type="term" value="C:nucleus"/>
    <property type="evidence" value="ECO:0007669"/>
    <property type="project" value="TreeGrafter"/>
</dbReference>
<dbReference type="InterPro" id="IPR016024">
    <property type="entry name" value="ARM-type_fold"/>
</dbReference>
<keyword evidence="3" id="KW-0396">Initiation factor</keyword>
<dbReference type="GO" id="GO:0001181">
    <property type="term" value="F:RNA polymerase I general transcription initiation factor activity"/>
    <property type="evidence" value="ECO:0007669"/>
    <property type="project" value="InterPro"/>
</dbReference>
<feature type="region of interest" description="Disordered" evidence="2">
    <location>
        <begin position="317"/>
        <end position="338"/>
    </location>
</feature>
<dbReference type="PANTHER" id="PTHR12790:SF0">
    <property type="entry name" value="RNA POLYMERASE I-SPECIFIC TRANSCRIPTION INITIATION FACTOR RRN3-RELATED"/>
    <property type="match status" value="1"/>
</dbReference>
<dbReference type="SUPFAM" id="SSF48371">
    <property type="entry name" value="ARM repeat"/>
    <property type="match status" value="1"/>
</dbReference>
<feature type="compositionally biased region" description="Acidic residues" evidence="2">
    <location>
        <begin position="654"/>
        <end position="669"/>
    </location>
</feature>
<comment type="similarity">
    <text evidence="1">Belongs to the RRN3 family.</text>
</comment>
<feature type="compositionally biased region" description="Acidic residues" evidence="2">
    <location>
        <begin position="320"/>
        <end position="338"/>
    </location>
</feature>
<keyword evidence="4" id="KW-1185">Reference proteome</keyword>
<evidence type="ECO:0000313" key="4">
    <source>
        <dbReference type="Proteomes" id="UP001321760"/>
    </source>
</evidence>
<dbReference type="Proteomes" id="UP001321760">
    <property type="component" value="Unassembled WGS sequence"/>
</dbReference>
<dbReference type="GO" id="GO:0006361">
    <property type="term" value="P:transcription initiation at RNA polymerase I promoter"/>
    <property type="evidence" value="ECO:0007669"/>
    <property type="project" value="InterPro"/>
</dbReference>
<accession>A0AAV9GTP4</accession>
<dbReference type="AlphaFoldDB" id="A0AAV9GTP4"/>
<dbReference type="InterPro" id="IPR007991">
    <property type="entry name" value="RNA_pol_I_trans_ini_fac_RRN3"/>
</dbReference>
<dbReference type="GO" id="GO:0003743">
    <property type="term" value="F:translation initiation factor activity"/>
    <property type="evidence" value="ECO:0007669"/>
    <property type="project" value="UniProtKB-KW"/>
</dbReference>
<comment type="caution">
    <text evidence="3">The sequence shown here is derived from an EMBL/GenBank/DDBJ whole genome shotgun (WGS) entry which is preliminary data.</text>
</comment>
<reference evidence="3" key="1">
    <citation type="journal article" date="2023" name="Mol. Phylogenet. Evol.">
        <title>Genome-scale phylogeny and comparative genomics of the fungal order Sordariales.</title>
        <authorList>
            <person name="Hensen N."/>
            <person name="Bonometti L."/>
            <person name="Westerberg I."/>
            <person name="Brannstrom I.O."/>
            <person name="Guillou S."/>
            <person name="Cros-Aarteil S."/>
            <person name="Calhoun S."/>
            <person name="Haridas S."/>
            <person name="Kuo A."/>
            <person name="Mondo S."/>
            <person name="Pangilinan J."/>
            <person name="Riley R."/>
            <person name="LaButti K."/>
            <person name="Andreopoulos B."/>
            <person name="Lipzen A."/>
            <person name="Chen C."/>
            <person name="Yan M."/>
            <person name="Daum C."/>
            <person name="Ng V."/>
            <person name="Clum A."/>
            <person name="Steindorff A."/>
            <person name="Ohm R.A."/>
            <person name="Martin F."/>
            <person name="Silar P."/>
            <person name="Natvig D.O."/>
            <person name="Lalanne C."/>
            <person name="Gautier V."/>
            <person name="Ament-Velasquez S.L."/>
            <person name="Kruys A."/>
            <person name="Hutchinson M.I."/>
            <person name="Powell A.J."/>
            <person name="Barry K."/>
            <person name="Miller A.N."/>
            <person name="Grigoriev I.V."/>
            <person name="Debuchy R."/>
            <person name="Gladieux P."/>
            <person name="Hiltunen Thoren M."/>
            <person name="Johannesson H."/>
        </authorList>
    </citation>
    <scope>NUCLEOTIDE SEQUENCE</scope>
    <source>
        <strain evidence="3">PSN243</strain>
    </source>
</reference>
<feature type="region of interest" description="Disordered" evidence="2">
    <location>
        <begin position="652"/>
        <end position="688"/>
    </location>
</feature>
<feature type="compositionally biased region" description="Acidic residues" evidence="2">
    <location>
        <begin position="679"/>
        <end position="688"/>
    </location>
</feature>
<name>A0AAV9GTP4_9PEZI</name>
<dbReference type="GO" id="GO:0001042">
    <property type="term" value="F:RNA polymerase I core binding"/>
    <property type="evidence" value="ECO:0007669"/>
    <property type="project" value="TreeGrafter"/>
</dbReference>
<reference evidence="3" key="2">
    <citation type="submission" date="2023-05" db="EMBL/GenBank/DDBJ databases">
        <authorList>
            <consortium name="Lawrence Berkeley National Laboratory"/>
            <person name="Steindorff A."/>
            <person name="Hensen N."/>
            <person name="Bonometti L."/>
            <person name="Westerberg I."/>
            <person name="Brannstrom I.O."/>
            <person name="Guillou S."/>
            <person name="Cros-Aarteil S."/>
            <person name="Calhoun S."/>
            <person name="Haridas S."/>
            <person name="Kuo A."/>
            <person name="Mondo S."/>
            <person name="Pangilinan J."/>
            <person name="Riley R."/>
            <person name="Labutti K."/>
            <person name="Andreopoulos B."/>
            <person name="Lipzen A."/>
            <person name="Chen C."/>
            <person name="Yanf M."/>
            <person name="Daum C."/>
            <person name="Ng V."/>
            <person name="Clum A."/>
            <person name="Ohm R."/>
            <person name="Martin F."/>
            <person name="Silar P."/>
            <person name="Natvig D."/>
            <person name="Lalanne C."/>
            <person name="Gautier V."/>
            <person name="Ament-Velasquez S.L."/>
            <person name="Kruys A."/>
            <person name="Hutchinson M.I."/>
            <person name="Powell A.J."/>
            <person name="Barry K."/>
            <person name="Miller A.N."/>
            <person name="Grigoriev I.V."/>
            <person name="Debuchy R."/>
            <person name="Gladieux P."/>
            <person name="Thoren M.H."/>
            <person name="Johannesson H."/>
        </authorList>
    </citation>
    <scope>NUCLEOTIDE SEQUENCE</scope>
    <source>
        <strain evidence="3">PSN243</strain>
    </source>
</reference>
<dbReference type="PANTHER" id="PTHR12790">
    <property type="entry name" value="TRANSCRIPTION INITIATION FACTOR IA RRN3"/>
    <property type="match status" value="1"/>
</dbReference>
<dbReference type="Pfam" id="PF05327">
    <property type="entry name" value="RRN3"/>
    <property type="match status" value="1"/>
</dbReference>
<protein>
    <submittedName>
        <fullName evidence="3">RNA polymerase I-specific transcription initiation factor RRN3</fullName>
    </submittedName>
</protein>
<organism evidence="3 4">
    <name type="scientific">Podospora aff. communis PSN243</name>
    <dbReference type="NCBI Taxonomy" id="3040156"/>
    <lineage>
        <taxon>Eukaryota</taxon>
        <taxon>Fungi</taxon>
        <taxon>Dikarya</taxon>
        <taxon>Ascomycota</taxon>
        <taxon>Pezizomycotina</taxon>
        <taxon>Sordariomycetes</taxon>
        <taxon>Sordariomycetidae</taxon>
        <taxon>Sordariales</taxon>
        <taxon>Podosporaceae</taxon>
        <taxon>Podospora</taxon>
    </lineage>
</organism>
<evidence type="ECO:0000256" key="1">
    <source>
        <dbReference type="ARBA" id="ARBA00010098"/>
    </source>
</evidence>
<sequence length="688" mass="78479">MTTATPLGRRLASPTDVSTIKPILRKPAPQQGLKRRSNDDDEDTSFQLQSSPTKKRKTVMFNESLNVVREISSKSLDEAKAEVRKALERHAQGVNGDYDNLKAVFVPPRIKKRYGDDEESNEDEDEEGIKAEDLLVYVVALTSSAPLLGKKSSDLIKSVLQCSWLEQDDNFAKAYIQLMAALSSVQGSYLSQVLSMMVDKFSPVRGLAVPVKGFASVDAETRKQRLHLGLRYLLELFPAGGKIILNMLESKFPYTEDSKAVHMEYIDHLLRLRKDRPELDRDIMELIVTKLVKLDVEMIVDLESEDDETAQEVMKLLEGNNDEDDSDAESDFSDDEDDEQARRIKLYKSKAETMDAILDLLFSVYNPIFEDPDSPEAIEAFQDLLSDFSNVILPTFKSRHTQFLLFKFAMKSHQLMDLFIGTLFNIAFESNRQPPVKQAAVGYLASFIARGAQVTSEQVQKVSKTFLDYIDHYRASHSGCRGPDVKRYGQYYAYFQGLLYIFCFRWRDLIDRDLVPPSLDWDDVASFIGVDLPWMPWLKSRLQANIASNLNPLKCCSPVIVEEFARLSHHLRLIYIYPQIEKNKSIQLSQFFTRTYATGGALRDSGCDTDEEKWTHLEPYFPFDPFQLKGSKRWLDLSNTYMPWKPFAILNKDEGDDGDVGETDEETEADEHGSIQEDTATDDENNYD</sequence>
<evidence type="ECO:0000313" key="3">
    <source>
        <dbReference type="EMBL" id="KAK4451653.1"/>
    </source>
</evidence>